<proteinExistence type="predicted"/>
<accession>A0AAV7G9F8</accession>
<comment type="caution">
    <text evidence="1">The sequence shown here is derived from an EMBL/GenBank/DDBJ whole genome shotgun (WGS) entry which is preliminary data.</text>
</comment>
<evidence type="ECO:0000313" key="2">
    <source>
        <dbReference type="Proteomes" id="UP000775213"/>
    </source>
</evidence>
<dbReference type="AlphaFoldDB" id="A0AAV7G9F8"/>
<protein>
    <submittedName>
        <fullName evidence="1">Uncharacterized protein</fullName>
    </submittedName>
</protein>
<name>A0AAV7G9F8_DENCH</name>
<evidence type="ECO:0000313" key="1">
    <source>
        <dbReference type="EMBL" id="KAH0451968.1"/>
    </source>
</evidence>
<reference evidence="1 2" key="1">
    <citation type="journal article" date="2021" name="Hortic Res">
        <title>Chromosome-scale assembly of the Dendrobium chrysotoxum genome enhances the understanding of orchid evolution.</title>
        <authorList>
            <person name="Zhang Y."/>
            <person name="Zhang G.Q."/>
            <person name="Zhang D."/>
            <person name="Liu X.D."/>
            <person name="Xu X.Y."/>
            <person name="Sun W.H."/>
            <person name="Yu X."/>
            <person name="Zhu X."/>
            <person name="Wang Z.W."/>
            <person name="Zhao X."/>
            <person name="Zhong W.Y."/>
            <person name="Chen H."/>
            <person name="Yin W.L."/>
            <person name="Huang T."/>
            <person name="Niu S.C."/>
            <person name="Liu Z.J."/>
        </authorList>
    </citation>
    <scope>NUCLEOTIDE SEQUENCE [LARGE SCALE GENOMIC DNA]</scope>
    <source>
        <strain evidence="1">Lindl</strain>
    </source>
</reference>
<gene>
    <name evidence="1" type="ORF">IEQ34_019267</name>
</gene>
<organism evidence="1 2">
    <name type="scientific">Dendrobium chrysotoxum</name>
    <name type="common">Orchid</name>
    <dbReference type="NCBI Taxonomy" id="161865"/>
    <lineage>
        <taxon>Eukaryota</taxon>
        <taxon>Viridiplantae</taxon>
        <taxon>Streptophyta</taxon>
        <taxon>Embryophyta</taxon>
        <taxon>Tracheophyta</taxon>
        <taxon>Spermatophyta</taxon>
        <taxon>Magnoliopsida</taxon>
        <taxon>Liliopsida</taxon>
        <taxon>Asparagales</taxon>
        <taxon>Orchidaceae</taxon>
        <taxon>Epidendroideae</taxon>
        <taxon>Malaxideae</taxon>
        <taxon>Dendrobiinae</taxon>
        <taxon>Dendrobium</taxon>
    </lineage>
</organism>
<keyword evidence="2" id="KW-1185">Reference proteome</keyword>
<dbReference type="Proteomes" id="UP000775213">
    <property type="component" value="Unassembled WGS sequence"/>
</dbReference>
<dbReference type="EMBL" id="JAGFBR010000017">
    <property type="protein sequence ID" value="KAH0451968.1"/>
    <property type="molecule type" value="Genomic_DNA"/>
</dbReference>
<sequence length="62" mass="7186">MMDWNRPPSQKSGDVEEGGLAPPLYPIMVERSELHWAFVQKIYAILSIQMLLTIPSPPSWFW</sequence>